<feature type="domain" description="G-protein coupled receptors family 1 profile" evidence="7">
    <location>
        <begin position="106"/>
        <end position="405"/>
    </location>
</feature>
<feature type="transmembrane region" description="Helical" evidence="6">
    <location>
        <begin position="345"/>
        <end position="369"/>
    </location>
</feature>
<dbReference type="PANTHER" id="PTHR46641">
    <property type="entry name" value="FMRFAMIDE RECEPTOR-RELATED"/>
    <property type="match status" value="1"/>
</dbReference>
<dbReference type="InterPro" id="IPR017452">
    <property type="entry name" value="GPCR_Rhodpsn_7TM"/>
</dbReference>
<dbReference type="Proteomes" id="UP000663828">
    <property type="component" value="Unassembled WGS sequence"/>
</dbReference>
<dbReference type="InterPro" id="IPR052954">
    <property type="entry name" value="GPCR-Ligand_Int"/>
</dbReference>
<feature type="transmembrane region" description="Helical" evidence="6">
    <location>
        <begin position="164"/>
        <end position="181"/>
    </location>
</feature>
<feature type="transmembrane region" description="Helical" evidence="6">
    <location>
        <begin position="91"/>
        <end position="115"/>
    </location>
</feature>
<dbReference type="PANTHER" id="PTHR46641:SF25">
    <property type="entry name" value="CNMAMIDE RECEPTOR-RELATED"/>
    <property type="match status" value="1"/>
</dbReference>
<comment type="subcellular location">
    <subcellularLocation>
        <location evidence="1">Membrane</location>
    </subcellularLocation>
</comment>
<organism evidence="8 9">
    <name type="scientific">Adineta ricciae</name>
    <name type="common">Rotifer</name>
    <dbReference type="NCBI Taxonomy" id="249248"/>
    <lineage>
        <taxon>Eukaryota</taxon>
        <taxon>Metazoa</taxon>
        <taxon>Spiralia</taxon>
        <taxon>Gnathifera</taxon>
        <taxon>Rotifera</taxon>
        <taxon>Eurotatoria</taxon>
        <taxon>Bdelloidea</taxon>
        <taxon>Adinetida</taxon>
        <taxon>Adinetidae</taxon>
        <taxon>Adineta</taxon>
    </lineage>
</organism>
<sequence length="508" mass="58708">MASTTTATSDSFPANKDFIIARNNLILCRADYFQACWCTVNSTTPISCTYLLRNAALYSNASYFCVYHVIRKTIECINSTYIFPQPTVSNVYNYLTTLLFFIGLFGNGVSFVILLSTKLRRLNVYRNLSILCFLNILYLAIVLIRYKNIYGYDLRIISNEFCRFHTFLVAFIGHLCSWHLVSTSIQRVHALFSLESHQTTSWVNTWIIFITCVVIPLFIFDAQLLFNYGLLKNNQTCNEPIDPTIRQIRRAIRYPVFSIHPHLTPHYRSSWMSNFSTLHSKGSTCVAWNTFDTLIYSILPFIITLICSFIIIVKVLQRRRSAMIIGNICYLNQAALFPKDHLSKLLITVNLLFLIMTGPSNIFLMIQSALECVFSRPISIQHFHTVDEYLRLLQSSYHALSFIFYCLVGNKFRNSAKLLSRTIYYKLFEFSRRHRCTQIPFFPCCFDRRRSSSSGHTTSTASRLSDNKRASTGRRRSSLIPMNVIRRPTYVTFDITHKTIAHSTVTAF</sequence>
<dbReference type="Gene3D" id="1.20.1070.10">
    <property type="entry name" value="Rhodopsin 7-helix transmembrane proteins"/>
    <property type="match status" value="1"/>
</dbReference>
<accession>A0A813VM17</accession>
<reference evidence="8" key="1">
    <citation type="submission" date="2021-02" db="EMBL/GenBank/DDBJ databases">
        <authorList>
            <person name="Nowell W R."/>
        </authorList>
    </citation>
    <scope>NUCLEOTIDE SEQUENCE</scope>
</reference>
<evidence type="ECO:0000313" key="8">
    <source>
        <dbReference type="EMBL" id="CAF0839503.1"/>
    </source>
</evidence>
<evidence type="ECO:0000256" key="1">
    <source>
        <dbReference type="ARBA" id="ARBA00004370"/>
    </source>
</evidence>
<evidence type="ECO:0000259" key="7">
    <source>
        <dbReference type="PROSITE" id="PS50262"/>
    </source>
</evidence>
<evidence type="ECO:0000256" key="6">
    <source>
        <dbReference type="SAM" id="Phobius"/>
    </source>
</evidence>
<evidence type="ECO:0000256" key="3">
    <source>
        <dbReference type="ARBA" id="ARBA00022989"/>
    </source>
</evidence>
<keyword evidence="4 6" id="KW-0472">Membrane</keyword>
<proteinExistence type="predicted"/>
<comment type="caution">
    <text evidence="8">The sequence shown here is derived from an EMBL/GenBank/DDBJ whole genome shotgun (WGS) entry which is preliminary data.</text>
</comment>
<name>A0A813VM17_ADIRI</name>
<dbReference type="AlphaFoldDB" id="A0A813VM17"/>
<evidence type="ECO:0000256" key="5">
    <source>
        <dbReference type="SAM" id="MobiDB-lite"/>
    </source>
</evidence>
<feature type="transmembrane region" description="Helical" evidence="6">
    <location>
        <begin position="127"/>
        <end position="144"/>
    </location>
</feature>
<feature type="transmembrane region" description="Helical" evidence="6">
    <location>
        <begin position="294"/>
        <end position="316"/>
    </location>
</feature>
<evidence type="ECO:0000313" key="9">
    <source>
        <dbReference type="Proteomes" id="UP000663828"/>
    </source>
</evidence>
<dbReference type="PROSITE" id="PS50262">
    <property type="entry name" value="G_PROTEIN_RECEP_F1_2"/>
    <property type="match status" value="1"/>
</dbReference>
<protein>
    <recommendedName>
        <fullName evidence="7">G-protein coupled receptors family 1 profile domain-containing protein</fullName>
    </recommendedName>
</protein>
<feature type="compositionally biased region" description="Low complexity" evidence="5">
    <location>
        <begin position="452"/>
        <end position="463"/>
    </location>
</feature>
<dbReference type="GO" id="GO:0016020">
    <property type="term" value="C:membrane"/>
    <property type="evidence" value="ECO:0007669"/>
    <property type="project" value="UniProtKB-SubCell"/>
</dbReference>
<evidence type="ECO:0000256" key="2">
    <source>
        <dbReference type="ARBA" id="ARBA00022692"/>
    </source>
</evidence>
<feature type="transmembrane region" description="Helical" evidence="6">
    <location>
        <begin position="202"/>
        <end position="220"/>
    </location>
</feature>
<dbReference type="EMBL" id="CAJNOR010000205">
    <property type="protein sequence ID" value="CAF0839503.1"/>
    <property type="molecule type" value="Genomic_DNA"/>
</dbReference>
<keyword evidence="2 6" id="KW-0812">Transmembrane</keyword>
<gene>
    <name evidence="8" type="ORF">XAT740_LOCUS4892</name>
</gene>
<evidence type="ECO:0000256" key="4">
    <source>
        <dbReference type="ARBA" id="ARBA00023136"/>
    </source>
</evidence>
<dbReference type="SUPFAM" id="SSF81321">
    <property type="entry name" value="Family A G protein-coupled receptor-like"/>
    <property type="match status" value="1"/>
</dbReference>
<keyword evidence="9" id="KW-1185">Reference proteome</keyword>
<feature type="region of interest" description="Disordered" evidence="5">
    <location>
        <begin position="450"/>
        <end position="477"/>
    </location>
</feature>
<keyword evidence="3 6" id="KW-1133">Transmembrane helix</keyword>